<dbReference type="EMBL" id="JAHTGR010000007">
    <property type="protein sequence ID" value="MBV6322341.1"/>
    <property type="molecule type" value="Genomic_DNA"/>
</dbReference>
<feature type="domain" description="Beta-xylosidase C-terminal Concanavalin A-like" evidence="7">
    <location>
        <begin position="341"/>
        <end position="526"/>
    </location>
</feature>
<feature type="active site" description="Proton acceptor" evidence="3">
    <location>
        <position position="46"/>
    </location>
</feature>
<reference evidence="9" key="2">
    <citation type="submission" date="2022-03" db="EMBL/GenBank/DDBJ databases">
        <title>Genome Encyclopedia of Bacteria and Archaea VI: Functional Genomics of Type Strains.</title>
        <authorList>
            <person name="Whitman W."/>
        </authorList>
    </citation>
    <scope>NUCLEOTIDE SEQUENCE</scope>
    <source>
        <strain evidence="9">HSC-15S17</strain>
    </source>
</reference>
<dbReference type="Proteomes" id="UP001162889">
    <property type="component" value="Unassembled WGS sequence"/>
</dbReference>
<evidence type="ECO:0000256" key="2">
    <source>
        <dbReference type="ARBA" id="ARBA00023295"/>
    </source>
</evidence>
<name>A0AA41HDU6_9BURK</name>
<evidence type="ECO:0000256" key="4">
    <source>
        <dbReference type="PIRSR" id="PIRSR606710-2"/>
    </source>
</evidence>
<dbReference type="Pfam" id="PF04616">
    <property type="entry name" value="Glyco_hydro_43"/>
    <property type="match status" value="1"/>
</dbReference>
<dbReference type="PANTHER" id="PTHR42812:SF12">
    <property type="entry name" value="BETA-XYLOSIDASE-RELATED"/>
    <property type="match status" value="1"/>
</dbReference>
<sequence>MLNRLLPFLFAALLAACGAAPVASPWMPDLGNGQYQNPVLHADYSDPDAIRVGDMYYLTSSSFNNAPGLPLLQSPDMVNWMLVGHALPQQLPLDVFASPQHGKGVWAPCLRHHDGKFWIFYPDPDFGVYVMTATEFAGPWSAPRLLLAGKGIIDPAPLWDDDGQAYLLHAWAKSRAGIANQLNLRRMAPDASRMLDDAGKTVIDGNRLPNYTTLEGPKLYKHDGYYYVFAPAGGVEFGWQSVFRSRSIDGPYEDRIVMAKGRTPVNGPHQGAWVRTQAGADWFIHFQDKRAYGRVVHLQPMRWRDGWPVIGEDVDGKGTGQPVLQYRKPVAGHAATAPATSDEFDGASLGLQWQWNANWKPEWYSLSARMGYLRLHGQPAGRNLWDAPSLLLQKLPAESFTVTTLMDVSALGEGGTAGLIMYGADYAWLGARREGGKTRLALVSCYKTEATCGEKEEAGAELAGPQVWLRMQVRPGGVTTFSYSRDEQNYTIIGKSFTARMGRWVGAQMGLFATNGGYVDIDYFHVTL</sequence>
<organism evidence="8 10">
    <name type="scientific">Duganella violaceipulchra</name>
    <dbReference type="NCBI Taxonomy" id="2849652"/>
    <lineage>
        <taxon>Bacteria</taxon>
        <taxon>Pseudomonadati</taxon>
        <taxon>Pseudomonadota</taxon>
        <taxon>Betaproteobacteria</taxon>
        <taxon>Burkholderiales</taxon>
        <taxon>Oxalobacteraceae</taxon>
        <taxon>Telluria group</taxon>
        <taxon>Duganella</taxon>
    </lineage>
</organism>
<evidence type="ECO:0000256" key="6">
    <source>
        <dbReference type="SAM" id="SignalP"/>
    </source>
</evidence>
<evidence type="ECO:0000313" key="10">
    <source>
        <dbReference type="Proteomes" id="UP001155901"/>
    </source>
</evidence>
<dbReference type="GO" id="GO:0004553">
    <property type="term" value="F:hydrolase activity, hydrolyzing O-glycosyl compounds"/>
    <property type="evidence" value="ECO:0007669"/>
    <property type="project" value="InterPro"/>
</dbReference>
<dbReference type="AlphaFoldDB" id="A0AA41HDU6"/>
<dbReference type="GO" id="GO:0005975">
    <property type="term" value="P:carbohydrate metabolic process"/>
    <property type="evidence" value="ECO:0007669"/>
    <property type="project" value="InterPro"/>
</dbReference>
<dbReference type="EMBL" id="JALJZU010000011">
    <property type="protein sequence ID" value="MCP2011488.1"/>
    <property type="molecule type" value="Genomic_DNA"/>
</dbReference>
<dbReference type="CDD" id="cd09001">
    <property type="entry name" value="GH43_FsAxh1-like"/>
    <property type="match status" value="1"/>
</dbReference>
<dbReference type="PROSITE" id="PS51257">
    <property type="entry name" value="PROKAR_LIPOPROTEIN"/>
    <property type="match status" value="1"/>
</dbReference>
<evidence type="ECO:0000313" key="8">
    <source>
        <dbReference type="EMBL" id="MBV6322341.1"/>
    </source>
</evidence>
<feature type="chain" id="PRO_5041262205" evidence="6">
    <location>
        <begin position="20"/>
        <end position="528"/>
    </location>
</feature>
<keyword evidence="1 5" id="KW-0378">Hydrolase</keyword>
<evidence type="ECO:0000256" key="5">
    <source>
        <dbReference type="RuleBase" id="RU361187"/>
    </source>
</evidence>
<dbReference type="Proteomes" id="UP001155901">
    <property type="component" value="Unassembled WGS sequence"/>
</dbReference>
<dbReference type="Pfam" id="PF17851">
    <property type="entry name" value="GH43_C2"/>
    <property type="match status" value="1"/>
</dbReference>
<evidence type="ECO:0000313" key="9">
    <source>
        <dbReference type="EMBL" id="MCP2011488.1"/>
    </source>
</evidence>
<feature type="active site" description="Proton donor" evidence="3">
    <location>
        <position position="215"/>
    </location>
</feature>
<accession>A0AA41HDU6</accession>
<keyword evidence="6" id="KW-0732">Signal</keyword>
<keyword evidence="2 5" id="KW-0326">Glycosidase</keyword>
<dbReference type="PANTHER" id="PTHR42812">
    <property type="entry name" value="BETA-XYLOSIDASE"/>
    <property type="match status" value="1"/>
</dbReference>
<evidence type="ECO:0000256" key="1">
    <source>
        <dbReference type="ARBA" id="ARBA00022801"/>
    </source>
</evidence>
<gene>
    <name evidence="8" type="ORF">KVP70_15440</name>
    <name evidence="9" type="ORF">L1274_005237</name>
</gene>
<dbReference type="RefSeq" id="WP_217943104.1">
    <property type="nucleotide sequence ID" value="NZ_JAHTGR010000007.1"/>
</dbReference>
<feature type="signal peptide" evidence="6">
    <location>
        <begin position="1"/>
        <end position="19"/>
    </location>
</feature>
<dbReference type="InterPro" id="IPR041542">
    <property type="entry name" value="GH43_C2"/>
</dbReference>
<dbReference type="InterPro" id="IPR006710">
    <property type="entry name" value="Glyco_hydro_43"/>
</dbReference>
<evidence type="ECO:0000259" key="7">
    <source>
        <dbReference type="Pfam" id="PF17851"/>
    </source>
</evidence>
<evidence type="ECO:0000256" key="3">
    <source>
        <dbReference type="PIRSR" id="PIRSR606710-1"/>
    </source>
</evidence>
<evidence type="ECO:0000313" key="11">
    <source>
        <dbReference type="Proteomes" id="UP001162889"/>
    </source>
</evidence>
<feature type="site" description="Important for catalytic activity, responsible for pKa modulation of the active site Glu and correct orientation of both the proton donor and substrate" evidence="4">
    <location>
        <position position="154"/>
    </location>
</feature>
<keyword evidence="11" id="KW-1185">Reference proteome</keyword>
<comment type="caution">
    <text evidence="8">The sequence shown here is derived from an EMBL/GenBank/DDBJ whole genome shotgun (WGS) entry which is preliminary data.</text>
</comment>
<comment type="similarity">
    <text evidence="5">Belongs to the glycosyl hydrolase 43 family.</text>
</comment>
<proteinExistence type="inferred from homology"/>
<dbReference type="InterPro" id="IPR051795">
    <property type="entry name" value="Glycosyl_Hydrlase_43"/>
</dbReference>
<protein>
    <submittedName>
        <fullName evidence="9">Beta-xylosidase</fullName>
    </submittedName>
    <submittedName>
        <fullName evidence="8">Glycoside hydrolase 43 family protein</fullName>
    </submittedName>
</protein>
<reference evidence="8" key="1">
    <citation type="submission" date="2021-07" db="EMBL/GenBank/DDBJ databases">
        <title>Characterization of violacein-producing bacteria and related species.</title>
        <authorList>
            <person name="Wilson H.S."/>
            <person name="De Leon M.E."/>
        </authorList>
    </citation>
    <scope>NUCLEOTIDE SEQUENCE</scope>
    <source>
        <strain evidence="8">HSC-15S17</strain>
    </source>
</reference>